<dbReference type="Proteomes" id="UP000177269">
    <property type="component" value="Unassembled WGS sequence"/>
</dbReference>
<name>A0A1G2P1A5_9BACT</name>
<accession>A0A1G2P1A5</accession>
<evidence type="ECO:0000256" key="2">
    <source>
        <dbReference type="SAM" id="Phobius"/>
    </source>
</evidence>
<evidence type="ECO:0000256" key="1">
    <source>
        <dbReference type="SAM" id="Coils"/>
    </source>
</evidence>
<dbReference type="AlphaFoldDB" id="A0A1G2P1A5"/>
<comment type="caution">
    <text evidence="3">The sequence shown here is derived from an EMBL/GenBank/DDBJ whole genome shotgun (WGS) entry which is preliminary data.</text>
</comment>
<proteinExistence type="predicted"/>
<keyword evidence="2" id="KW-0812">Transmembrane</keyword>
<feature type="transmembrane region" description="Helical" evidence="2">
    <location>
        <begin position="57"/>
        <end position="80"/>
    </location>
</feature>
<keyword evidence="2" id="KW-0472">Membrane</keyword>
<feature type="coiled-coil region" evidence="1">
    <location>
        <begin position="98"/>
        <end position="125"/>
    </location>
</feature>
<gene>
    <name evidence="3" type="ORF">A3G52_01010</name>
</gene>
<reference evidence="3 4" key="1">
    <citation type="journal article" date="2016" name="Nat. Commun.">
        <title>Thousands of microbial genomes shed light on interconnected biogeochemical processes in an aquifer system.</title>
        <authorList>
            <person name="Anantharaman K."/>
            <person name="Brown C.T."/>
            <person name="Hug L.A."/>
            <person name="Sharon I."/>
            <person name="Castelle C.J."/>
            <person name="Probst A.J."/>
            <person name="Thomas B.C."/>
            <person name="Singh A."/>
            <person name="Wilkins M.J."/>
            <person name="Karaoz U."/>
            <person name="Brodie E.L."/>
            <person name="Williams K.H."/>
            <person name="Hubbard S.S."/>
            <person name="Banfield J.F."/>
        </authorList>
    </citation>
    <scope>NUCLEOTIDE SEQUENCE [LARGE SCALE GENOMIC DNA]</scope>
</reference>
<protein>
    <submittedName>
        <fullName evidence="3">Uncharacterized protein</fullName>
    </submittedName>
</protein>
<dbReference type="EMBL" id="MHSK01000018">
    <property type="protein sequence ID" value="OHA42125.1"/>
    <property type="molecule type" value="Genomic_DNA"/>
</dbReference>
<sequence>MKRMLSFFDKLEDNIRAAFSRRPIIYAFVGGAAVVLFWRGVWMVADTIPFLTGPVSVFVSVAILLAMGLFVSFFIGDNIIISGLKKEKRLDEKIASEVKTELDMLNDIQKRLDDIEKELKTFRAEMRKDIVPPA</sequence>
<keyword evidence="1" id="KW-0175">Coiled coil</keyword>
<keyword evidence="2" id="KW-1133">Transmembrane helix</keyword>
<organism evidence="3 4">
    <name type="scientific">Candidatus Taylorbacteria bacterium RIFCSPLOWO2_12_FULL_43_20</name>
    <dbReference type="NCBI Taxonomy" id="1802332"/>
    <lineage>
        <taxon>Bacteria</taxon>
        <taxon>Candidatus Tayloriibacteriota</taxon>
    </lineage>
</organism>
<feature type="transmembrane region" description="Helical" evidence="2">
    <location>
        <begin position="24"/>
        <end position="45"/>
    </location>
</feature>
<evidence type="ECO:0000313" key="4">
    <source>
        <dbReference type="Proteomes" id="UP000177269"/>
    </source>
</evidence>
<evidence type="ECO:0000313" key="3">
    <source>
        <dbReference type="EMBL" id="OHA42125.1"/>
    </source>
</evidence>